<gene>
    <name evidence="2" type="ORF">Poly41_25970</name>
</gene>
<dbReference type="RefSeq" id="WP_146526432.1">
    <property type="nucleotide sequence ID" value="NZ_SJPV01000003.1"/>
</dbReference>
<protein>
    <submittedName>
        <fullName evidence="2">Uncharacterized protein</fullName>
    </submittedName>
</protein>
<comment type="caution">
    <text evidence="2">The sequence shown here is derived from an EMBL/GenBank/DDBJ whole genome shotgun (WGS) entry which is preliminary data.</text>
</comment>
<name>A0A5C6DWG0_9BACT</name>
<reference evidence="2 3" key="1">
    <citation type="submission" date="2019-02" db="EMBL/GenBank/DDBJ databases">
        <title>Deep-cultivation of Planctomycetes and their phenomic and genomic characterization uncovers novel biology.</title>
        <authorList>
            <person name="Wiegand S."/>
            <person name="Jogler M."/>
            <person name="Boedeker C."/>
            <person name="Pinto D."/>
            <person name="Vollmers J."/>
            <person name="Rivas-Marin E."/>
            <person name="Kohn T."/>
            <person name="Peeters S.H."/>
            <person name="Heuer A."/>
            <person name="Rast P."/>
            <person name="Oberbeckmann S."/>
            <person name="Bunk B."/>
            <person name="Jeske O."/>
            <person name="Meyerdierks A."/>
            <person name="Storesund J.E."/>
            <person name="Kallscheuer N."/>
            <person name="Luecker S."/>
            <person name="Lage O.M."/>
            <person name="Pohl T."/>
            <person name="Merkel B.J."/>
            <person name="Hornburger P."/>
            <person name="Mueller R.-W."/>
            <person name="Bruemmer F."/>
            <person name="Labrenz M."/>
            <person name="Spormann A.M."/>
            <person name="Op Den Camp H."/>
            <person name="Overmann J."/>
            <person name="Amann R."/>
            <person name="Jetten M.S.M."/>
            <person name="Mascher T."/>
            <person name="Medema M.H."/>
            <person name="Devos D.P."/>
            <person name="Kaster A.-K."/>
            <person name="Ovreas L."/>
            <person name="Rohde M."/>
            <person name="Galperin M.Y."/>
            <person name="Jogler C."/>
        </authorList>
    </citation>
    <scope>NUCLEOTIDE SEQUENCE [LARGE SCALE GENOMIC DNA]</scope>
    <source>
        <strain evidence="2 3">Poly41</strain>
    </source>
</reference>
<sequence length="123" mass="14142">MSDRATTPTRVESNRATRANASRDSISRRRLQLSQSQAAAWLCYLNQRLTSEQPRCESLDELRAQLADACWLARWKREQVDLEFCLSLLPGLTESLLGLSQQDQDREDFDVLEDMIRAVLVEN</sequence>
<evidence type="ECO:0000313" key="2">
    <source>
        <dbReference type="EMBL" id="TWU39741.1"/>
    </source>
</evidence>
<dbReference type="EMBL" id="SJPV01000003">
    <property type="protein sequence ID" value="TWU39741.1"/>
    <property type="molecule type" value="Genomic_DNA"/>
</dbReference>
<dbReference type="Proteomes" id="UP000319143">
    <property type="component" value="Unassembled WGS sequence"/>
</dbReference>
<dbReference type="AlphaFoldDB" id="A0A5C6DWG0"/>
<feature type="compositionally biased region" description="Polar residues" evidence="1">
    <location>
        <begin position="1"/>
        <end position="24"/>
    </location>
</feature>
<accession>A0A5C6DWG0</accession>
<evidence type="ECO:0000313" key="3">
    <source>
        <dbReference type="Proteomes" id="UP000319143"/>
    </source>
</evidence>
<keyword evidence="3" id="KW-1185">Reference proteome</keyword>
<proteinExistence type="predicted"/>
<evidence type="ECO:0000256" key="1">
    <source>
        <dbReference type="SAM" id="MobiDB-lite"/>
    </source>
</evidence>
<feature type="region of interest" description="Disordered" evidence="1">
    <location>
        <begin position="1"/>
        <end position="28"/>
    </location>
</feature>
<organism evidence="2 3">
    <name type="scientific">Novipirellula artificiosorum</name>
    <dbReference type="NCBI Taxonomy" id="2528016"/>
    <lineage>
        <taxon>Bacteria</taxon>
        <taxon>Pseudomonadati</taxon>
        <taxon>Planctomycetota</taxon>
        <taxon>Planctomycetia</taxon>
        <taxon>Pirellulales</taxon>
        <taxon>Pirellulaceae</taxon>
        <taxon>Novipirellula</taxon>
    </lineage>
</organism>